<protein>
    <submittedName>
        <fullName evidence="1">Uncharacterized protein</fullName>
    </submittedName>
</protein>
<reference evidence="1 2" key="1">
    <citation type="journal article" date="2022" name="bioRxiv">
        <title>The genome of the oomycete Peronosclerospora sorghi, a cosmopolitan pathogen of maize and sorghum, is inflated with dispersed pseudogenes.</title>
        <authorList>
            <person name="Fletcher K."/>
            <person name="Martin F."/>
            <person name="Isakeit T."/>
            <person name="Cavanaugh K."/>
            <person name="Magill C."/>
            <person name="Michelmore R."/>
        </authorList>
    </citation>
    <scope>NUCLEOTIDE SEQUENCE [LARGE SCALE GENOMIC DNA]</scope>
    <source>
        <strain evidence="1">P6</strain>
    </source>
</reference>
<keyword evidence="2" id="KW-1185">Reference proteome</keyword>
<dbReference type="Proteomes" id="UP001163321">
    <property type="component" value="Chromosome 9"/>
</dbReference>
<gene>
    <name evidence="1" type="ORF">PsorP6_013840</name>
</gene>
<proteinExistence type="predicted"/>
<name>A0ACC0VHE5_9STRA</name>
<comment type="caution">
    <text evidence="1">The sequence shown here is derived from an EMBL/GenBank/DDBJ whole genome shotgun (WGS) entry which is preliminary data.</text>
</comment>
<accession>A0ACC0VHE5</accession>
<evidence type="ECO:0000313" key="1">
    <source>
        <dbReference type="EMBL" id="KAI9905278.1"/>
    </source>
</evidence>
<evidence type="ECO:0000313" key="2">
    <source>
        <dbReference type="Proteomes" id="UP001163321"/>
    </source>
</evidence>
<sequence length="103" mass="11813">MREFCHLSFFLICFSCGLHKIVDTMYFERYNLSKVGPRQFCKRRSDVVVKRIGISSEDISRDGGPSVFFRTTITVHSTTGLSGYKTISIITAFEIPLELLPLW</sequence>
<dbReference type="EMBL" id="CM047588">
    <property type="protein sequence ID" value="KAI9905278.1"/>
    <property type="molecule type" value="Genomic_DNA"/>
</dbReference>
<organism evidence="1 2">
    <name type="scientific">Peronosclerospora sorghi</name>
    <dbReference type="NCBI Taxonomy" id="230839"/>
    <lineage>
        <taxon>Eukaryota</taxon>
        <taxon>Sar</taxon>
        <taxon>Stramenopiles</taxon>
        <taxon>Oomycota</taxon>
        <taxon>Peronosporomycetes</taxon>
        <taxon>Peronosporales</taxon>
        <taxon>Peronosporaceae</taxon>
        <taxon>Peronosclerospora</taxon>
    </lineage>
</organism>